<evidence type="ECO:0000256" key="3">
    <source>
        <dbReference type="ARBA" id="ARBA00021539"/>
    </source>
</evidence>
<organism evidence="12 13">
    <name type="scientific">Sphingomonas ginsenosidimutans</name>
    <dbReference type="NCBI Taxonomy" id="862134"/>
    <lineage>
        <taxon>Bacteria</taxon>
        <taxon>Pseudomonadati</taxon>
        <taxon>Pseudomonadota</taxon>
        <taxon>Alphaproteobacteria</taxon>
        <taxon>Sphingomonadales</taxon>
        <taxon>Sphingomonadaceae</taxon>
        <taxon>Sphingomonas</taxon>
    </lineage>
</organism>
<dbReference type="GO" id="GO:0015627">
    <property type="term" value="C:type II protein secretion system complex"/>
    <property type="evidence" value="ECO:0007669"/>
    <property type="project" value="InterPro"/>
</dbReference>
<reference evidence="12 13" key="1">
    <citation type="submission" date="2017-09" db="EMBL/GenBank/DDBJ databases">
        <title>Sphingomonas ginsenosidimutans KACC 14949, whole genome shotgun sequence.</title>
        <authorList>
            <person name="Feng G."/>
            <person name="Zhu H."/>
        </authorList>
    </citation>
    <scope>NUCLEOTIDE SEQUENCE [LARGE SCALE GENOMIC DNA]</scope>
    <source>
        <strain evidence="12 13">KACC 14949</strain>
    </source>
</reference>
<dbReference type="PANTHER" id="PTHR39583">
    <property type="entry name" value="TYPE II SECRETION SYSTEM PROTEIN J-RELATED"/>
    <property type="match status" value="1"/>
</dbReference>
<keyword evidence="9 11" id="KW-0472">Membrane</keyword>
<accession>A0A2A4I2E3</accession>
<dbReference type="EMBL" id="NWVD01000001">
    <property type="protein sequence ID" value="PCG10790.1"/>
    <property type="molecule type" value="Genomic_DNA"/>
</dbReference>
<protein>
    <recommendedName>
        <fullName evidence="3">Type II secretion system protein J</fullName>
    </recommendedName>
</protein>
<comment type="similarity">
    <text evidence="2">Belongs to the GSP J family.</text>
</comment>
<evidence type="ECO:0000256" key="11">
    <source>
        <dbReference type="SAM" id="Phobius"/>
    </source>
</evidence>
<dbReference type="Gene3D" id="2.10.70.20">
    <property type="entry name" value="gspk-gspi-gspj complex like domains"/>
    <property type="match status" value="1"/>
</dbReference>
<evidence type="ECO:0000256" key="9">
    <source>
        <dbReference type="ARBA" id="ARBA00023136"/>
    </source>
</evidence>
<dbReference type="GO" id="GO:0015628">
    <property type="term" value="P:protein secretion by the type II secretion system"/>
    <property type="evidence" value="ECO:0007669"/>
    <property type="project" value="InterPro"/>
</dbReference>
<evidence type="ECO:0000256" key="7">
    <source>
        <dbReference type="ARBA" id="ARBA00022692"/>
    </source>
</evidence>
<sequence>MRTARDVLPAQSGGFRSCKRSAEHGFGSFGRSAEHGFGSFGRSAEHGFTLVEVMIALMIFGMIAAAGVALLSFSVKAQRAGGAALDDAGALNRTASILTADLAQAQDRPTRDVAGTLLPAMTGGSGFDPALRLVRAGWSNPDEVARPTLQKVEYRLNSGGLERIAYPELDGAAPLPAALLLDRVKWVRWRFRYQGAWTDSWQGNDRAALPQAAEMTLEREGGATYRMVFLVGTGAPRAGTPAPRPSPTPGQAGAAS</sequence>
<feature type="transmembrane region" description="Helical" evidence="11">
    <location>
        <begin position="53"/>
        <end position="73"/>
    </location>
</feature>
<keyword evidence="13" id="KW-1185">Reference proteome</keyword>
<dbReference type="InterPro" id="IPR045584">
    <property type="entry name" value="Pilin-like"/>
</dbReference>
<dbReference type="NCBIfam" id="TIGR01711">
    <property type="entry name" value="gspJ"/>
    <property type="match status" value="1"/>
</dbReference>
<evidence type="ECO:0000313" key="13">
    <source>
        <dbReference type="Proteomes" id="UP000218784"/>
    </source>
</evidence>
<evidence type="ECO:0000256" key="10">
    <source>
        <dbReference type="SAM" id="MobiDB-lite"/>
    </source>
</evidence>
<evidence type="ECO:0000256" key="1">
    <source>
        <dbReference type="ARBA" id="ARBA00004377"/>
    </source>
</evidence>
<dbReference type="InterPro" id="IPR010055">
    <property type="entry name" value="T2SS_protein-GspJ"/>
</dbReference>
<dbReference type="Pfam" id="PF11612">
    <property type="entry name" value="T2SSJ"/>
    <property type="match status" value="1"/>
</dbReference>
<feature type="region of interest" description="Disordered" evidence="10">
    <location>
        <begin position="235"/>
        <end position="256"/>
    </location>
</feature>
<proteinExistence type="inferred from homology"/>
<keyword evidence="7 11" id="KW-0812">Transmembrane</keyword>
<keyword evidence="8 11" id="KW-1133">Transmembrane helix</keyword>
<evidence type="ECO:0000313" key="12">
    <source>
        <dbReference type="EMBL" id="PCG10790.1"/>
    </source>
</evidence>
<evidence type="ECO:0000256" key="2">
    <source>
        <dbReference type="ARBA" id="ARBA00011084"/>
    </source>
</evidence>
<dbReference type="Gene3D" id="3.10.610.10">
    <property type="entry name" value="GSPII I/J protein-like"/>
    <property type="match status" value="1"/>
</dbReference>
<dbReference type="SUPFAM" id="SSF54523">
    <property type="entry name" value="Pili subunits"/>
    <property type="match status" value="1"/>
</dbReference>
<comment type="subcellular location">
    <subcellularLocation>
        <location evidence="1">Cell inner membrane</location>
        <topology evidence="1">Single-pass membrane protein</topology>
    </subcellularLocation>
</comment>
<dbReference type="Pfam" id="PF07963">
    <property type="entry name" value="N_methyl"/>
    <property type="match status" value="1"/>
</dbReference>
<keyword evidence="4" id="KW-1003">Cell membrane</keyword>
<keyword evidence="5" id="KW-0488">Methylation</keyword>
<dbReference type="Proteomes" id="UP000218784">
    <property type="component" value="Unassembled WGS sequence"/>
</dbReference>
<dbReference type="RefSeq" id="WP_096610561.1">
    <property type="nucleotide sequence ID" value="NZ_NWVD01000001.1"/>
</dbReference>
<evidence type="ECO:0000256" key="4">
    <source>
        <dbReference type="ARBA" id="ARBA00022475"/>
    </source>
</evidence>
<dbReference type="PANTHER" id="PTHR39583:SF2">
    <property type="entry name" value="TYPE II SECRETION SYSTEM PROTEIN J"/>
    <property type="match status" value="1"/>
</dbReference>
<dbReference type="NCBIfam" id="TIGR02532">
    <property type="entry name" value="IV_pilin_GFxxxE"/>
    <property type="match status" value="1"/>
</dbReference>
<dbReference type="InterPro" id="IPR051621">
    <property type="entry name" value="T2SS_protein_J"/>
</dbReference>
<evidence type="ECO:0000256" key="5">
    <source>
        <dbReference type="ARBA" id="ARBA00022481"/>
    </source>
</evidence>
<dbReference type="PROSITE" id="PS00409">
    <property type="entry name" value="PROKAR_NTER_METHYL"/>
    <property type="match status" value="1"/>
</dbReference>
<dbReference type="AlphaFoldDB" id="A0A2A4I2E3"/>
<dbReference type="InterPro" id="IPR012902">
    <property type="entry name" value="N_methyl_site"/>
</dbReference>
<evidence type="ECO:0000256" key="6">
    <source>
        <dbReference type="ARBA" id="ARBA00022519"/>
    </source>
</evidence>
<dbReference type="GO" id="GO:0005886">
    <property type="term" value="C:plasma membrane"/>
    <property type="evidence" value="ECO:0007669"/>
    <property type="project" value="UniProtKB-SubCell"/>
</dbReference>
<name>A0A2A4I2E3_9SPHN</name>
<gene>
    <name evidence="12" type="primary">gspJ</name>
    <name evidence="12" type="ORF">COA17_05310</name>
</gene>
<comment type="caution">
    <text evidence="12">The sequence shown here is derived from an EMBL/GenBank/DDBJ whole genome shotgun (WGS) entry which is preliminary data.</text>
</comment>
<keyword evidence="6" id="KW-0997">Cell inner membrane</keyword>
<evidence type="ECO:0000256" key="8">
    <source>
        <dbReference type="ARBA" id="ARBA00022989"/>
    </source>
</evidence>